<dbReference type="Proteomes" id="UP001341281">
    <property type="component" value="Chromosome 02"/>
</dbReference>
<reference evidence="2 3" key="1">
    <citation type="submission" date="2024-02" db="EMBL/GenBank/DDBJ databases">
        <title>High-quality chromosome-scale genome assembly of Pensacola bahiagrass (Paspalum notatum Flugge var. saurae).</title>
        <authorList>
            <person name="Vega J.M."/>
            <person name="Podio M."/>
            <person name="Orjuela J."/>
            <person name="Siena L.A."/>
            <person name="Pessino S.C."/>
            <person name="Combes M.C."/>
            <person name="Mariac C."/>
            <person name="Albertini E."/>
            <person name="Pupilli F."/>
            <person name="Ortiz J.P.A."/>
            <person name="Leblanc O."/>
        </authorList>
    </citation>
    <scope>NUCLEOTIDE SEQUENCE [LARGE SCALE GENOMIC DNA]</scope>
    <source>
        <strain evidence="2">R1</strain>
        <tissue evidence="2">Leaf</tissue>
    </source>
</reference>
<evidence type="ECO:0000313" key="2">
    <source>
        <dbReference type="EMBL" id="WVZ61237.1"/>
    </source>
</evidence>
<name>A0AAQ3SV25_PASNO</name>
<accession>A0AAQ3SV25</accession>
<protein>
    <submittedName>
        <fullName evidence="2">Uncharacterized protein</fullName>
    </submittedName>
</protein>
<keyword evidence="3" id="KW-1185">Reference proteome</keyword>
<dbReference type="EMBL" id="CP144746">
    <property type="protein sequence ID" value="WVZ61237.1"/>
    <property type="molecule type" value="Genomic_DNA"/>
</dbReference>
<feature type="region of interest" description="Disordered" evidence="1">
    <location>
        <begin position="80"/>
        <end position="101"/>
    </location>
</feature>
<dbReference type="AlphaFoldDB" id="A0AAQ3SV25"/>
<proteinExistence type="predicted"/>
<gene>
    <name evidence="2" type="ORF">U9M48_011144</name>
</gene>
<evidence type="ECO:0000256" key="1">
    <source>
        <dbReference type="SAM" id="MobiDB-lite"/>
    </source>
</evidence>
<evidence type="ECO:0000313" key="3">
    <source>
        <dbReference type="Proteomes" id="UP001341281"/>
    </source>
</evidence>
<organism evidence="2 3">
    <name type="scientific">Paspalum notatum var. saurae</name>
    <dbReference type="NCBI Taxonomy" id="547442"/>
    <lineage>
        <taxon>Eukaryota</taxon>
        <taxon>Viridiplantae</taxon>
        <taxon>Streptophyta</taxon>
        <taxon>Embryophyta</taxon>
        <taxon>Tracheophyta</taxon>
        <taxon>Spermatophyta</taxon>
        <taxon>Magnoliopsida</taxon>
        <taxon>Liliopsida</taxon>
        <taxon>Poales</taxon>
        <taxon>Poaceae</taxon>
        <taxon>PACMAD clade</taxon>
        <taxon>Panicoideae</taxon>
        <taxon>Andropogonodae</taxon>
        <taxon>Paspaleae</taxon>
        <taxon>Paspalinae</taxon>
        <taxon>Paspalum</taxon>
    </lineage>
</organism>
<sequence length="135" mass="15110">MGAARHGCQWEIADCNGEDGKMSAVVMLYRVELGQSETKERERDSLAGAWPFTFWSKPCFSTGNVEYISTEWSHSQLPSRPFVSARPNQDGDAFDYAKGHGSETSTEAQSLLQPLLSLKGLLSGISWQRFFLPFR</sequence>